<dbReference type="InterPro" id="IPR050194">
    <property type="entry name" value="Glycosyltransferase_grp1"/>
</dbReference>
<dbReference type="GO" id="GO:0016758">
    <property type="term" value="F:hexosyltransferase activity"/>
    <property type="evidence" value="ECO:0007669"/>
    <property type="project" value="TreeGrafter"/>
</dbReference>
<dbReference type="CDD" id="cd03801">
    <property type="entry name" value="GT4_PimA-like"/>
    <property type="match status" value="1"/>
</dbReference>
<evidence type="ECO:0000313" key="1">
    <source>
        <dbReference type="EMBL" id="MUM76130.1"/>
    </source>
</evidence>
<accession>A0A7K1KJD3</accession>
<proteinExistence type="predicted"/>
<dbReference type="Proteomes" id="UP000461162">
    <property type="component" value="Unassembled WGS sequence"/>
</dbReference>
<keyword evidence="1" id="KW-0808">Transferase</keyword>
<name>A0A7K1KJD3_9BACT</name>
<dbReference type="Pfam" id="PF13692">
    <property type="entry name" value="Glyco_trans_1_4"/>
    <property type="match status" value="1"/>
</dbReference>
<sequence>MPHSPVRVLHIVNTLGLGGTEKAMQLFLAHLDKNRFQPAVFSPQDGPRARQIRALGVKTFIGGDLLTELQRLKPAIVHIHRAGWPETHTLRTIRLARVPVVVETNVFGRHDPSSSAEVIDHTLFVSRFCLERYARHTGISPTAHRYSVLPNPVDTDTLNAASPSKRDFTAMAAARVSRPDPGKWSRLALDFVPEVVRAIPNFRYHIVGAIPDAVNFARTKGLDRHMVFHDTLASDTDIAAFLAPVSLLAHANDTGESFGLVIAEAMACGLPVVTHPCPGMRDNAQLELVEHGVTGLVASNATEYAKAVIRLLTHPEEAQRMGRAGREKIAALCRAQTVTARLETLYQDLLARKGIPS</sequence>
<protein>
    <submittedName>
        <fullName evidence="1">Glycosyltransferase</fullName>
    </submittedName>
</protein>
<dbReference type="RefSeq" id="WP_155931495.1">
    <property type="nucleotide sequence ID" value="NZ_WODC01000001.1"/>
</dbReference>
<dbReference type="SUPFAM" id="SSF53756">
    <property type="entry name" value="UDP-Glycosyltransferase/glycogen phosphorylase"/>
    <property type="match status" value="1"/>
</dbReference>
<keyword evidence="2" id="KW-1185">Reference proteome</keyword>
<dbReference type="PANTHER" id="PTHR45947:SF3">
    <property type="entry name" value="SULFOQUINOVOSYL TRANSFERASE SQD2"/>
    <property type="match status" value="1"/>
</dbReference>
<reference evidence="1 2" key="1">
    <citation type="submission" date="2019-11" db="EMBL/GenBank/DDBJ databases">
        <title>Pseudodesulfovibrio alkaliphilus, sp. nov., an alkaliphilic sulfate-reducing bacteria from mud volcano of Taman peninsula, Russia.</title>
        <authorList>
            <person name="Frolova A."/>
            <person name="Merkel A.Y."/>
            <person name="Slobodkin A.I."/>
        </authorList>
    </citation>
    <scope>NUCLEOTIDE SEQUENCE [LARGE SCALE GENOMIC DNA]</scope>
    <source>
        <strain evidence="1 2">F-1</strain>
    </source>
</reference>
<dbReference type="PANTHER" id="PTHR45947">
    <property type="entry name" value="SULFOQUINOVOSYL TRANSFERASE SQD2"/>
    <property type="match status" value="1"/>
</dbReference>
<dbReference type="EMBL" id="WODC01000001">
    <property type="protein sequence ID" value="MUM76130.1"/>
    <property type="molecule type" value="Genomic_DNA"/>
</dbReference>
<dbReference type="AlphaFoldDB" id="A0A7K1KJD3"/>
<gene>
    <name evidence="1" type="ORF">GKC30_00605</name>
</gene>
<dbReference type="Gene3D" id="3.40.50.2000">
    <property type="entry name" value="Glycogen Phosphorylase B"/>
    <property type="match status" value="2"/>
</dbReference>
<comment type="caution">
    <text evidence="1">The sequence shown here is derived from an EMBL/GenBank/DDBJ whole genome shotgun (WGS) entry which is preliminary data.</text>
</comment>
<evidence type="ECO:0000313" key="2">
    <source>
        <dbReference type="Proteomes" id="UP000461162"/>
    </source>
</evidence>
<organism evidence="1 2">
    <name type="scientific">Pseudodesulfovibrio alkaliphilus</name>
    <dbReference type="NCBI Taxonomy" id="2661613"/>
    <lineage>
        <taxon>Bacteria</taxon>
        <taxon>Pseudomonadati</taxon>
        <taxon>Thermodesulfobacteriota</taxon>
        <taxon>Desulfovibrionia</taxon>
        <taxon>Desulfovibrionales</taxon>
        <taxon>Desulfovibrionaceae</taxon>
    </lineage>
</organism>